<evidence type="ECO:0000256" key="1">
    <source>
        <dbReference type="SAM" id="Phobius"/>
    </source>
</evidence>
<feature type="transmembrane region" description="Helical" evidence="1">
    <location>
        <begin position="103"/>
        <end position="124"/>
    </location>
</feature>
<keyword evidence="1" id="KW-0812">Transmembrane</keyword>
<accession>A0A7Z7N7E1</accession>
<protein>
    <submittedName>
        <fullName evidence="2">Uncharacterized protein</fullName>
    </submittedName>
</protein>
<dbReference type="RefSeq" id="WP_097191174.1">
    <property type="nucleotide sequence ID" value="NZ_OCSU01000004.1"/>
</dbReference>
<dbReference type="AlphaFoldDB" id="A0A7Z7N7E1"/>
<name>A0A7Z7N7E1_9BURK</name>
<evidence type="ECO:0000313" key="3">
    <source>
        <dbReference type="Proteomes" id="UP000219522"/>
    </source>
</evidence>
<keyword evidence="1" id="KW-1133">Transmembrane helix</keyword>
<proteinExistence type="predicted"/>
<gene>
    <name evidence="2" type="ORF">SAMN05446927_8483</name>
</gene>
<dbReference type="Proteomes" id="UP000219522">
    <property type="component" value="Unassembled WGS sequence"/>
</dbReference>
<organism evidence="2 3">
    <name type="scientific">Caballeronia arationis</name>
    <dbReference type="NCBI Taxonomy" id="1777142"/>
    <lineage>
        <taxon>Bacteria</taxon>
        <taxon>Pseudomonadati</taxon>
        <taxon>Pseudomonadota</taxon>
        <taxon>Betaproteobacteria</taxon>
        <taxon>Burkholderiales</taxon>
        <taxon>Burkholderiaceae</taxon>
        <taxon>Caballeronia</taxon>
    </lineage>
</organism>
<feature type="transmembrane region" description="Helical" evidence="1">
    <location>
        <begin position="130"/>
        <end position="151"/>
    </location>
</feature>
<evidence type="ECO:0000313" key="2">
    <source>
        <dbReference type="EMBL" id="SOE91550.1"/>
    </source>
</evidence>
<keyword evidence="1" id="KW-0472">Membrane</keyword>
<dbReference type="EMBL" id="OCSU01000004">
    <property type="protein sequence ID" value="SOE91550.1"/>
    <property type="molecule type" value="Genomic_DNA"/>
</dbReference>
<keyword evidence="3" id="KW-1185">Reference proteome</keyword>
<reference evidence="2 3" key="1">
    <citation type="submission" date="2017-09" db="EMBL/GenBank/DDBJ databases">
        <authorList>
            <person name="Varghese N."/>
            <person name="Submissions S."/>
        </authorList>
    </citation>
    <scope>NUCLEOTIDE SEQUENCE [LARGE SCALE GENOMIC DNA]</scope>
    <source>
        <strain evidence="2 3">OK806</strain>
    </source>
</reference>
<sequence>MKLAKVKVEYTCGLTLIDRVTIDLESGDVYLPPRLTGLLDLMQKIECSPAFSLEHRGAVVPVQARSDGTFTADLSARPAPGMRGLLRELAYPTKEQRHQQGRYIHTLSAASAGGAAAAFHAAVAQGWQGLFLPIALLVWAVILWYAGLMCFDGE</sequence>
<comment type="caution">
    <text evidence="2">The sequence shown here is derived from an EMBL/GenBank/DDBJ whole genome shotgun (WGS) entry which is preliminary data.</text>
</comment>